<name>A0A6H5IZN5_9HYME</name>
<feature type="compositionally biased region" description="Basic residues" evidence="1">
    <location>
        <begin position="56"/>
        <end position="67"/>
    </location>
</feature>
<evidence type="ECO:0000313" key="2">
    <source>
        <dbReference type="EMBL" id="CAB0043124.1"/>
    </source>
</evidence>
<evidence type="ECO:0000313" key="3">
    <source>
        <dbReference type="Proteomes" id="UP000479190"/>
    </source>
</evidence>
<feature type="region of interest" description="Disordered" evidence="1">
    <location>
        <begin position="48"/>
        <end position="114"/>
    </location>
</feature>
<protein>
    <submittedName>
        <fullName evidence="2">Uncharacterized protein</fullName>
    </submittedName>
</protein>
<dbReference type="EMBL" id="CADCXV010001272">
    <property type="protein sequence ID" value="CAB0043124.1"/>
    <property type="molecule type" value="Genomic_DNA"/>
</dbReference>
<organism evidence="2 3">
    <name type="scientific">Trichogramma brassicae</name>
    <dbReference type="NCBI Taxonomy" id="86971"/>
    <lineage>
        <taxon>Eukaryota</taxon>
        <taxon>Metazoa</taxon>
        <taxon>Ecdysozoa</taxon>
        <taxon>Arthropoda</taxon>
        <taxon>Hexapoda</taxon>
        <taxon>Insecta</taxon>
        <taxon>Pterygota</taxon>
        <taxon>Neoptera</taxon>
        <taxon>Endopterygota</taxon>
        <taxon>Hymenoptera</taxon>
        <taxon>Apocrita</taxon>
        <taxon>Proctotrupomorpha</taxon>
        <taxon>Chalcidoidea</taxon>
        <taxon>Trichogrammatidae</taxon>
        <taxon>Trichogramma</taxon>
    </lineage>
</organism>
<proteinExistence type="predicted"/>
<accession>A0A6H5IZN5</accession>
<dbReference type="Proteomes" id="UP000479190">
    <property type="component" value="Unassembled WGS sequence"/>
</dbReference>
<dbReference type="AlphaFoldDB" id="A0A6H5IZN5"/>
<gene>
    <name evidence="2" type="ORF">TBRA_LOCUS14712</name>
</gene>
<dbReference type="OrthoDB" id="7700717at2759"/>
<evidence type="ECO:0000256" key="1">
    <source>
        <dbReference type="SAM" id="MobiDB-lite"/>
    </source>
</evidence>
<reference evidence="2 3" key="1">
    <citation type="submission" date="2020-02" db="EMBL/GenBank/DDBJ databases">
        <authorList>
            <person name="Ferguson B K."/>
        </authorList>
    </citation>
    <scope>NUCLEOTIDE SEQUENCE [LARGE SCALE GENOMIC DNA]</scope>
</reference>
<feature type="compositionally biased region" description="Basic and acidic residues" evidence="1">
    <location>
        <begin position="74"/>
        <end position="86"/>
    </location>
</feature>
<sequence>MTTIVRLVCGCVQQTTRPLFTTAAGQTRKQNCSQSKQVQLRVPIPSARLILDDRHHQKQQQRGKLRSRSFSTADRSRASSSHDHHSATTTRIRFGSPRSYEPEHKMSDSSLFSA</sequence>
<keyword evidence="3" id="KW-1185">Reference proteome</keyword>